<keyword evidence="3" id="KW-1185">Reference proteome</keyword>
<accession>A0A9P8P8R6</accession>
<feature type="chain" id="PRO_5040261017" evidence="1">
    <location>
        <begin position="27"/>
        <end position="235"/>
    </location>
</feature>
<organism evidence="2 3">
    <name type="scientific">Ogataea philodendri</name>
    <dbReference type="NCBI Taxonomy" id="1378263"/>
    <lineage>
        <taxon>Eukaryota</taxon>
        <taxon>Fungi</taxon>
        <taxon>Dikarya</taxon>
        <taxon>Ascomycota</taxon>
        <taxon>Saccharomycotina</taxon>
        <taxon>Pichiomycetes</taxon>
        <taxon>Pichiales</taxon>
        <taxon>Pichiaceae</taxon>
        <taxon>Ogataea</taxon>
    </lineage>
</organism>
<reference evidence="2" key="2">
    <citation type="submission" date="2021-01" db="EMBL/GenBank/DDBJ databases">
        <authorList>
            <person name="Schikora-Tamarit M.A."/>
        </authorList>
    </citation>
    <scope>NUCLEOTIDE SEQUENCE</scope>
    <source>
        <strain evidence="2">CBS6075</strain>
    </source>
</reference>
<keyword evidence="1" id="KW-0732">Signal</keyword>
<reference evidence="2" key="1">
    <citation type="journal article" date="2021" name="Open Biol.">
        <title>Shared evolutionary footprints suggest mitochondrial oxidative damage underlies multiple complex I losses in fungi.</title>
        <authorList>
            <person name="Schikora-Tamarit M.A."/>
            <person name="Marcet-Houben M."/>
            <person name="Nosek J."/>
            <person name="Gabaldon T."/>
        </authorList>
    </citation>
    <scope>NUCLEOTIDE SEQUENCE</scope>
    <source>
        <strain evidence="2">CBS6075</strain>
    </source>
</reference>
<dbReference type="RefSeq" id="XP_046061853.1">
    <property type="nucleotide sequence ID" value="XM_046204313.1"/>
</dbReference>
<dbReference type="GeneID" id="70235314"/>
<evidence type="ECO:0000313" key="3">
    <source>
        <dbReference type="Proteomes" id="UP000769157"/>
    </source>
</evidence>
<comment type="caution">
    <text evidence="2">The sequence shown here is derived from an EMBL/GenBank/DDBJ whole genome shotgun (WGS) entry which is preliminary data.</text>
</comment>
<dbReference type="Proteomes" id="UP000769157">
    <property type="component" value="Unassembled WGS sequence"/>
</dbReference>
<dbReference type="AlphaFoldDB" id="A0A9P8P8R6"/>
<proteinExistence type="predicted"/>
<protein>
    <submittedName>
        <fullName evidence="2">Uncharacterized protein</fullName>
    </submittedName>
</protein>
<evidence type="ECO:0000313" key="2">
    <source>
        <dbReference type="EMBL" id="KAH3666897.1"/>
    </source>
</evidence>
<name>A0A9P8P8R6_9ASCO</name>
<feature type="signal peptide" evidence="1">
    <location>
        <begin position="1"/>
        <end position="26"/>
    </location>
</feature>
<sequence>MAQHHTLDQCGVARFWLWHTVHLVVAGDDACLAAHGVVSDIHHDHQGERVGVLLLGHLACLDLVRLEAGEREVEEPAVTLVNRVHLDLGEAFKDGGELTALEQGLGERRLLLCVAVHVEVESCGVGGQVRGASKLCNGVWVDGLPQHHVDGLLRQQRERERCGKVAHRRHTGAADAQVVQRALLGGLVVLVFEHEVFCRVKLEVWVERGLGFQLAAQRRDLKVDRLLGQVVVVVA</sequence>
<gene>
    <name evidence="2" type="ORF">OGAPHI_003347</name>
</gene>
<evidence type="ECO:0000256" key="1">
    <source>
        <dbReference type="SAM" id="SignalP"/>
    </source>
</evidence>
<dbReference type="EMBL" id="JAEUBE010000199">
    <property type="protein sequence ID" value="KAH3666897.1"/>
    <property type="molecule type" value="Genomic_DNA"/>
</dbReference>